<name>A0AAD6RCK0_9ROSI</name>
<evidence type="ECO:0000313" key="1">
    <source>
        <dbReference type="EMBL" id="KAJ7005772.1"/>
    </source>
</evidence>
<reference evidence="1" key="1">
    <citation type="journal article" date="2023" name="Mol. Ecol. Resour.">
        <title>Chromosome-level genome assembly of a triploid poplar Populus alba 'Berolinensis'.</title>
        <authorList>
            <person name="Chen S."/>
            <person name="Yu Y."/>
            <person name="Wang X."/>
            <person name="Wang S."/>
            <person name="Zhang T."/>
            <person name="Zhou Y."/>
            <person name="He R."/>
            <person name="Meng N."/>
            <person name="Wang Y."/>
            <person name="Liu W."/>
            <person name="Liu Z."/>
            <person name="Liu J."/>
            <person name="Guo Q."/>
            <person name="Huang H."/>
            <person name="Sederoff R.R."/>
            <person name="Wang G."/>
            <person name="Qu G."/>
            <person name="Chen S."/>
        </authorList>
    </citation>
    <scope>NUCLEOTIDE SEQUENCE</scope>
    <source>
        <strain evidence="1">SC-2020</strain>
    </source>
</reference>
<dbReference type="Proteomes" id="UP001164929">
    <property type="component" value="Chromosome 2"/>
</dbReference>
<sequence length="55" mass="6111">MQQKPLILVQTEIGGEIHYGELTVYFSRQQPTLYFTSYMPASGCIGTKQDGNAAK</sequence>
<comment type="caution">
    <text evidence="1">The sequence shown here is derived from an EMBL/GenBank/DDBJ whole genome shotgun (WGS) entry which is preliminary data.</text>
</comment>
<keyword evidence="2" id="KW-1185">Reference proteome</keyword>
<gene>
    <name evidence="1" type="ORF">NC653_005180</name>
</gene>
<protein>
    <submittedName>
        <fullName evidence="1">Uncharacterized protein</fullName>
    </submittedName>
</protein>
<accession>A0AAD6RCK0</accession>
<dbReference type="EMBL" id="JAQIZT010000002">
    <property type="protein sequence ID" value="KAJ7005772.1"/>
    <property type="molecule type" value="Genomic_DNA"/>
</dbReference>
<organism evidence="1 2">
    <name type="scientific">Populus alba x Populus x berolinensis</name>
    <dbReference type="NCBI Taxonomy" id="444605"/>
    <lineage>
        <taxon>Eukaryota</taxon>
        <taxon>Viridiplantae</taxon>
        <taxon>Streptophyta</taxon>
        <taxon>Embryophyta</taxon>
        <taxon>Tracheophyta</taxon>
        <taxon>Spermatophyta</taxon>
        <taxon>Magnoliopsida</taxon>
        <taxon>eudicotyledons</taxon>
        <taxon>Gunneridae</taxon>
        <taxon>Pentapetalae</taxon>
        <taxon>rosids</taxon>
        <taxon>fabids</taxon>
        <taxon>Malpighiales</taxon>
        <taxon>Salicaceae</taxon>
        <taxon>Saliceae</taxon>
        <taxon>Populus</taxon>
    </lineage>
</organism>
<evidence type="ECO:0000313" key="2">
    <source>
        <dbReference type="Proteomes" id="UP001164929"/>
    </source>
</evidence>
<proteinExistence type="predicted"/>
<dbReference type="AlphaFoldDB" id="A0AAD6RCK0"/>